<feature type="transmembrane region" description="Helical" evidence="1">
    <location>
        <begin position="31"/>
        <end position="51"/>
    </location>
</feature>
<keyword evidence="3" id="KW-1185">Reference proteome</keyword>
<evidence type="ECO:0000256" key="1">
    <source>
        <dbReference type="SAM" id="Phobius"/>
    </source>
</evidence>
<evidence type="ECO:0000313" key="3">
    <source>
        <dbReference type="Proteomes" id="UP000778523"/>
    </source>
</evidence>
<keyword evidence="1" id="KW-1133">Transmembrane helix</keyword>
<name>A0ABX2IG56_9RHOO</name>
<keyword evidence="1" id="KW-0812">Transmembrane</keyword>
<dbReference type="Proteomes" id="UP000778523">
    <property type="component" value="Unassembled WGS sequence"/>
</dbReference>
<evidence type="ECO:0000313" key="2">
    <source>
        <dbReference type="EMBL" id="NSL55715.1"/>
    </source>
</evidence>
<dbReference type="RefSeq" id="WP_170022125.1">
    <property type="nucleotide sequence ID" value="NZ_JABCSC020000003.1"/>
</dbReference>
<proteinExistence type="predicted"/>
<keyword evidence="1" id="KW-0472">Membrane</keyword>
<accession>A0ABX2IG56</accession>
<sequence length="97" mass="10079">MATTLFALGFALLALFAGLYGYCCAERGWRLRAGGYGLGFLGLLCAGLWLAGRAGEEALAYGFGFALMLVLPALLVAGAAAALGAVIRRRNSRPPQL</sequence>
<comment type="caution">
    <text evidence="2">The sequence shown here is derived from an EMBL/GenBank/DDBJ whole genome shotgun (WGS) entry which is preliminary data.</text>
</comment>
<reference evidence="2 3" key="1">
    <citation type="submission" date="2020-06" db="EMBL/GenBank/DDBJ databases">
        <title>Draft genome of Uliginosibacterium sp. IMCC34675.</title>
        <authorList>
            <person name="Song J."/>
        </authorList>
    </citation>
    <scope>NUCLEOTIDE SEQUENCE [LARGE SCALE GENOMIC DNA]</scope>
    <source>
        <strain evidence="2 3">IMCC34675</strain>
    </source>
</reference>
<dbReference type="EMBL" id="JABCSC020000003">
    <property type="protein sequence ID" value="NSL55715.1"/>
    <property type="molecule type" value="Genomic_DNA"/>
</dbReference>
<organism evidence="2 3">
    <name type="scientific">Uliginosibacterium aquaticum</name>
    <dbReference type="NCBI Taxonomy" id="2731212"/>
    <lineage>
        <taxon>Bacteria</taxon>
        <taxon>Pseudomonadati</taxon>
        <taxon>Pseudomonadota</taxon>
        <taxon>Betaproteobacteria</taxon>
        <taxon>Rhodocyclales</taxon>
        <taxon>Zoogloeaceae</taxon>
        <taxon>Uliginosibacterium</taxon>
    </lineage>
</organism>
<protein>
    <submittedName>
        <fullName evidence="2">Uncharacterized protein</fullName>
    </submittedName>
</protein>
<gene>
    <name evidence="2" type="ORF">HJ583_011820</name>
</gene>
<feature type="transmembrane region" description="Helical" evidence="1">
    <location>
        <begin position="58"/>
        <end position="87"/>
    </location>
</feature>